<gene>
    <name evidence="1" type="ORF">CSSPTR1EN2_LOCUS14628</name>
</gene>
<organism evidence="1 2">
    <name type="scientific">Sphagnum troendelagicum</name>
    <dbReference type="NCBI Taxonomy" id="128251"/>
    <lineage>
        <taxon>Eukaryota</taxon>
        <taxon>Viridiplantae</taxon>
        <taxon>Streptophyta</taxon>
        <taxon>Embryophyta</taxon>
        <taxon>Bryophyta</taxon>
        <taxon>Sphagnophytina</taxon>
        <taxon>Sphagnopsida</taxon>
        <taxon>Sphagnales</taxon>
        <taxon>Sphagnaceae</taxon>
        <taxon>Sphagnum</taxon>
    </lineage>
</organism>
<evidence type="ECO:0000313" key="1">
    <source>
        <dbReference type="EMBL" id="CAK9219559.1"/>
    </source>
</evidence>
<dbReference type="EMBL" id="OZ019895">
    <property type="protein sequence ID" value="CAK9219559.1"/>
    <property type="molecule type" value="Genomic_DNA"/>
</dbReference>
<protein>
    <submittedName>
        <fullName evidence="1">Uncharacterized protein</fullName>
    </submittedName>
</protein>
<dbReference type="Pfam" id="PF04646">
    <property type="entry name" value="DUF604"/>
    <property type="match status" value="1"/>
</dbReference>
<name>A0ABP0UE58_9BRYO</name>
<evidence type="ECO:0000313" key="2">
    <source>
        <dbReference type="Proteomes" id="UP001497512"/>
    </source>
</evidence>
<sequence length="528" mass="58940">MFIRSQIRGSGPRRLLWSTVLLLIAGVAVGISAWQMLLFSTRGRSSSCVAAPVFVLQQTGSVLPSVAFPSQSSSASLSSSSSSLAVGSVRSFQPAVVAARGEQSSNGSNGLALHNIVFGIAGASQLWEKRREFIKLWWRPEEMRGFVWLEKPVELGDGGGENLPSVLVSGNTDSFRYTHPLGHPSGIRISRVVCESFRLHLPDVQWFVMGDDDTIFSTENLVRVLSKYDSREMYYIGSSSESHKQNVHFSHSMAYGGGGFAISYPLAEALMAMQDECLERYPQLFGSDDRLHACITELGVPLTREHGFHQFDVFGNAHGLLAAHPVTPFISMHHLELIEPVFPGLTALEGLKQLMKAMRIEPGNFLQQSICYDHELGLSFSISLGYVVQVFPQIILPRTLTTVETSFTAWNHDNHDLEFSFDTRPVPISVCKQPFLFYMEEMHVVESNRQTVSTYKRYSKVDEAKKHAYCWFHHMAPQRLKQITVVADFVALQWYMVPRRQCAKLMGIKNMVLTIHVGTCKSGELISG</sequence>
<accession>A0ABP0UE58</accession>
<keyword evidence="2" id="KW-1185">Reference proteome</keyword>
<dbReference type="PANTHER" id="PTHR10811">
    <property type="entry name" value="FRINGE-RELATED"/>
    <property type="match status" value="1"/>
</dbReference>
<dbReference type="InterPro" id="IPR006740">
    <property type="entry name" value="DUF604"/>
</dbReference>
<dbReference type="Gene3D" id="3.90.550.50">
    <property type="match status" value="1"/>
</dbReference>
<proteinExistence type="predicted"/>
<dbReference type="Proteomes" id="UP001497512">
    <property type="component" value="Chromosome 3"/>
</dbReference>
<reference evidence="1" key="1">
    <citation type="submission" date="2024-02" db="EMBL/GenBank/DDBJ databases">
        <authorList>
            <consortium name="ELIXIR-Norway"/>
            <consortium name="Elixir Norway"/>
        </authorList>
    </citation>
    <scope>NUCLEOTIDE SEQUENCE</scope>
</reference>